<organism evidence="1 2">
    <name type="scientific">Rhizophagus clarus</name>
    <dbReference type="NCBI Taxonomy" id="94130"/>
    <lineage>
        <taxon>Eukaryota</taxon>
        <taxon>Fungi</taxon>
        <taxon>Fungi incertae sedis</taxon>
        <taxon>Mucoromycota</taxon>
        <taxon>Glomeromycotina</taxon>
        <taxon>Glomeromycetes</taxon>
        <taxon>Glomerales</taxon>
        <taxon>Glomeraceae</taxon>
        <taxon>Rhizophagus</taxon>
    </lineage>
</organism>
<evidence type="ECO:0000313" key="2">
    <source>
        <dbReference type="Proteomes" id="UP000247702"/>
    </source>
</evidence>
<accession>A0A2Z6R912</accession>
<gene>
    <name evidence="1" type="ORF">RclHR1_15900002</name>
</gene>
<comment type="caution">
    <text evidence="1">The sequence shown here is derived from an EMBL/GenBank/DDBJ whole genome shotgun (WGS) entry which is preliminary data.</text>
</comment>
<proteinExistence type="predicted"/>
<dbReference type="AlphaFoldDB" id="A0A2Z6R912"/>
<dbReference type="Proteomes" id="UP000247702">
    <property type="component" value="Unassembled WGS sequence"/>
</dbReference>
<sequence>MAQLELISYKQIGKQQSEYLIASYIWIWILTQSSDDEDPVFQDWYFYDYSDHKSISNPKSPPDAQF</sequence>
<keyword evidence="2" id="KW-1185">Reference proteome</keyword>
<name>A0A2Z6R912_9GLOM</name>
<reference evidence="1 2" key="1">
    <citation type="submission" date="2017-11" db="EMBL/GenBank/DDBJ databases">
        <title>The genome of Rhizophagus clarus HR1 reveals common genetic basis of auxotrophy among arbuscular mycorrhizal fungi.</title>
        <authorList>
            <person name="Kobayashi Y."/>
        </authorList>
    </citation>
    <scope>NUCLEOTIDE SEQUENCE [LARGE SCALE GENOMIC DNA]</scope>
    <source>
        <strain evidence="1 2">HR1</strain>
    </source>
</reference>
<evidence type="ECO:0000313" key="1">
    <source>
        <dbReference type="EMBL" id="GBB89226.1"/>
    </source>
</evidence>
<dbReference type="EMBL" id="BEXD01000658">
    <property type="protein sequence ID" value="GBB89226.1"/>
    <property type="molecule type" value="Genomic_DNA"/>
</dbReference>
<protein>
    <submittedName>
        <fullName evidence="1">Uncharacterized protein</fullName>
    </submittedName>
</protein>